<evidence type="ECO:0000256" key="1">
    <source>
        <dbReference type="SAM" id="Phobius"/>
    </source>
</evidence>
<accession>A0ABR9JT69</accession>
<sequence>MEQQTVRRAARWGLTPGTTAPISLGVAALAAVWFSDATRAGAVAGALLLAATVVLARVDHRLVRAGAAEPRQVWRSALLRRAEEALVYAGLAAGAATAAASPAVSAWPAAFAGTGGVWAMATVALALPAFHRAIAASFAARHPAAAPGEPTGLARIVTLPRPERFALVSVTAALGDPVLVFTVVAAWGGVAAASVLAGCVLRSLWPVTP</sequence>
<keyword evidence="1" id="KW-1133">Transmembrane helix</keyword>
<feature type="transmembrane region" description="Helical" evidence="1">
    <location>
        <begin position="85"/>
        <end position="104"/>
    </location>
</feature>
<dbReference type="Proteomes" id="UP000627838">
    <property type="component" value="Unassembled WGS sequence"/>
</dbReference>
<keyword evidence="1" id="KW-0812">Transmembrane</keyword>
<gene>
    <name evidence="2" type="ORF">H4W34_003599</name>
</gene>
<proteinExistence type="predicted"/>
<keyword evidence="3" id="KW-1185">Reference proteome</keyword>
<name>A0ABR9JT69_9ACTN</name>
<protein>
    <submittedName>
        <fullName evidence="2">Uncharacterized protein</fullName>
    </submittedName>
</protein>
<dbReference type="RefSeq" id="WP_192760254.1">
    <property type="nucleotide sequence ID" value="NZ_JADBDZ010000001.1"/>
</dbReference>
<comment type="caution">
    <text evidence="2">The sequence shown here is derived from an EMBL/GenBank/DDBJ whole genome shotgun (WGS) entry which is preliminary data.</text>
</comment>
<feature type="transmembrane region" description="Helical" evidence="1">
    <location>
        <begin position="40"/>
        <end position="58"/>
    </location>
</feature>
<keyword evidence="1" id="KW-0472">Membrane</keyword>
<feature type="transmembrane region" description="Helical" evidence="1">
    <location>
        <begin position="12"/>
        <end position="34"/>
    </location>
</feature>
<reference evidence="2 3" key="1">
    <citation type="submission" date="2020-10" db="EMBL/GenBank/DDBJ databases">
        <title>Sequencing the genomes of 1000 actinobacteria strains.</title>
        <authorList>
            <person name="Klenk H.-P."/>
        </authorList>
    </citation>
    <scope>NUCLEOTIDE SEQUENCE [LARGE SCALE GENOMIC DNA]</scope>
    <source>
        <strain evidence="2 3">DSM 46744</strain>
    </source>
</reference>
<evidence type="ECO:0000313" key="3">
    <source>
        <dbReference type="Proteomes" id="UP000627838"/>
    </source>
</evidence>
<organism evidence="2 3">
    <name type="scientific">Actinomadura algeriensis</name>
    <dbReference type="NCBI Taxonomy" id="1679523"/>
    <lineage>
        <taxon>Bacteria</taxon>
        <taxon>Bacillati</taxon>
        <taxon>Actinomycetota</taxon>
        <taxon>Actinomycetes</taxon>
        <taxon>Streptosporangiales</taxon>
        <taxon>Thermomonosporaceae</taxon>
        <taxon>Actinomadura</taxon>
    </lineage>
</organism>
<evidence type="ECO:0000313" key="2">
    <source>
        <dbReference type="EMBL" id="MBE1533766.1"/>
    </source>
</evidence>
<feature type="transmembrane region" description="Helical" evidence="1">
    <location>
        <begin position="110"/>
        <end position="130"/>
    </location>
</feature>
<dbReference type="EMBL" id="JADBDZ010000001">
    <property type="protein sequence ID" value="MBE1533766.1"/>
    <property type="molecule type" value="Genomic_DNA"/>
</dbReference>